<dbReference type="OMA" id="GVQNHQT"/>
<name>A0A8C5AQI9_GADMO</name>
<keyword evidence="8" id="KW-1185">Reference proteome</keyword>
<feature type="compositionally biased region" description="Polar residues" evidence="5">
    <location>
        <begin position="229"/>
        <end position="242"/>
    </location>
</feature>
<keyword evidence="1 4" id="KW-0479">Metal-binding</keyword>
<dbReference type="PROSITE" id="PS50023">
    <property type="entry name" value="LIM_DOMAIN_2"/>
    <property type="match status" value="1"/>
</dbReference>
<feature type="region of interest" description="Disordered" evidence="5">
    <location>
        <begin position="417"/>
        <end position="448"/>
    </location>
</feature>
<feature type="compositionally biased region" description="Polar residues" evidence="5">
    <location>
        <begin position="746"/>
        <end position="760"/>
    </location>
</feature>
<evidence type="ECO:0000259" key="6">
    <source>
        <dbReference type="PROSITE" id="PS50023"/>
    </source>
</evidence>
<organism evidence="7 8">
    <name type="scientific">Gadus morhua</name>
    <name type="common">Atlantic cod</name>
    <dbReference type="NCBI Taxonomy" id="8049"/>
    <lineage>
        <taxon>Eukaryota</taxon>
        <taxon>Metazoa</taxon>
        <taxon>Chordata</taxon>
        <taxon>Craniata</taxon>
        <taxon>Vertebrata</taxon>
        <taxon>Euteleostomi</taxon>
        <taxon>Actinopterygii</taxon>
        <taxon>Neopterygii</taxon>
        <taxon>Teleostei</taxon>
        <taxon>Neoteleostei</taxon>
        <taxon>Acanthomorphata</taxon>
        <taxon>Zeiogadaria</taxon>
        <taxon>Gadariae</taxon>
        <taxon>Gadiformes</taxon>
        <taxon>Gadoidei</taxon>
        <taxon>Gadidae</taxon>
        <taxon>Gadus</taxon>
    </lineage>
</organism>
<dbReference type="Gene3D" id="2.10.110.10">
    <property type="entry name" value="Cysteine Rich Protein"/>
    <property type="match status" value="1"/>
</dbReference>
<keyword evidence="3 4" id="KW-0440">LIM domain</keyword>
<feature type="compositionally biased region" description="Polar residues" evidence="5">
    <location>
        <begin position="533"/>
        <end position="548"/>
    </location>
</feature>
<feature type="compositionally biased region" description="Basic and acidic residues" evidence="5">
    <location>
        <begin position="304"/>
        <end position="327"/>
    </location>
</feature>
<feature type="compositionally biased region" description="Basic and acidic residues" evidence="5">
    <location>
        <begin position="721"/>
        <end position="731"/>
    </location>
</feature>
<keyword evidence="2 4" id="KW-0862">Zinc</keyword>
<feature type="compositionally biased region" description="Polar residues" evidence="5">
    <location>
        <begin position="1282"/>
        <end position="1296"/>
    </location>
</feature>
<dbReference type="SMART" id="SM00132">
    <property type="entry name" value="LIM"/>
    <property type="match status" value="1"/>
</dbReference>
<feature type="compositionally biased region" description="Polar residues" evidence="5">
    <location>
        <begin position="635"/>
        <end position="647"/>
    </location>
</feature>
<dbReference type="Proteomes" id="UP000694546">
    <property type="component" value="Chromosome 8"/>
</dbReference>
<feature type="compositionally biased region" description="Basic and acidic residues" evidence="5">
    <location>
        <begin position="521"/>
        <end position="532"/>
    </location>
</feature>
<feature type="region of interest" description="Disordered" evidence="5">
    <location>
        <begin position="494"/>
        <end position="794"/>
    </location>
</feature>
<accession>A0A8C5AQI9</accession>
<dbReference type="PANTHER" id="PTHR24206">
    <property type="entry name" value="OS06G0237300 PROTEIN"/>
    <property type="match status" value="1"/>
</dbReference>
<reference evidence="7" key="1">
    <citation type="submission" date="2025-08" db="UniProtKB">
        <authorList>
            <consortium name="Ensembl"/>
        </authorList>
    </citation>
    <scope>IDENTIFICATION</scope>
</reference>
<proteinExistence type="predicted"/>
<dbReference type="Ensembl" id="ENSGMOT00000039628.1">
    <property type="protein sequence ID" value="ENSGMOP00000035437.1"/>
    <property type="gene ID" value="ENSGMOG00000032861.1"/>
</dbReference>
<dbReference type="GO" id="GO:0046872">
    <property type="term" value="F:metal ion binding"/>
    <property type="evidence" value="ECO:0007669"/>
    <property type="project" value="UniProtKB-KW"/>
</dbReference>
<dbReference type="CTD" id="165904"/>
<reference evidence="7" key="2">
    <citation type="submission" date="2025-09" db="UniProtKB">
        <authorList>
            <consortium name="Ensembl"/>
        </authorList>
    </citation>
    <scope>IDENTIFICATION</scope>
</reference>
<sequence>MGQSASERNTGPQKEVKDENSHRDTTNDVLPEASFRSPKYPHEGQKTQPLTQRDFRTQRDSRSPSRPDQHSPTGSTSVRDRSALYLSRVAATEHAGSPAPPEFLGTSEPRRKASKFQLPAKEMCSACLTPVYPMEKMVANKLILHKKCFCCKHCQKTLSLHNYSSLYGDFFCIFHYQQLFKRKGNYDEGFGHMQHKDRWLQKNTKTDEHDVKKVPNLSQLRSNVAEGLESNSNVLSTKSGSKNPLGVEQPIDIRDGKKIIWPPHKKQTICSVAQQSSITTGRNKMPDNGKPPAFSNNTMTLKYNDADKKESKMAKGQLKDTEGERSARTSRSSISGVNEPIDAQHIKAPDNLQWKETNSSTFSNKLKLEYIDKTVVDSSSPCLGKGTAITEHNNIDHSMAEDQICIQSKTKKTVRFAPNVVESSQSPSDLCSEEEGISESESSQGKLDNVITHNPYEYRHNQKSNNPSDQELVNVETRQEIPNSEEDSLNRLQEKGESQTDDVNVHSTNDEKQASAQEMAKILDDTEDKSVAHSESATQTKMEQQQGHLESEERSPEGSTTRTEQGAPPLKTVTGVKTVIQKSNSLKGSPAKPNDKKIIKKGSWSKEKSPRSQPFTSGGSESGSKTGGILGKFFKSSTGKGIKQTKSQKVEEGKEAVQAEEKSTGRDRGMTKNDEEMAKDEVKLLETFSEQESGNDVKEDTHATAMNSFDITEVTPPLKPPRSDLTADHQSDITSPAHSASLEPAESTNPSVNPQANPETSETDELFAIKETSGENTEGPPHMSCVENSDNTNLIANPQSRKTAADSPEHNRLVSHETIDLSATEDASGEKDAIPYISSAEHTDNANLLDTAPSNPQSHETIDLSLLEDDSEENTNLFTNPQSSEESLEHNMLVSHETIDFSVIEDASVENTNLFAHPQSRAIVDIFSTEDDSGGKPNILSAENTDKTNLFDNPVGRETLDPSLIEHDMLVSYNTSTVVQAMIKDPYGSICQSISGDPFQEEPQSIEEDLSSSEQSFISASDTNTSVPILPIQVVDVQEFVAGPSCNASSSNVDHVTPQETEDPFTSSDAQPIITSSSTTSTITDDIFGLSLGHGVLTNETPAECTDPFEMIQHNTADNTGGIGSLTVQPFVGLDPTPVAWRESPSSIDPWSFGSNSQTGEPEVQPDFDIFSSGNCAFSAPPAGDVFDLSSPEASASFQLSDDIFGVSDPFASGADIFTVQQPSGTNSGTVSNILGLDSSSITDHPVESNPLMGDIVSLEAGNQAISSTNTETNFFGDLCSSTEQKTENPAPNNSWMDDLFG</sequence>
<feature type="region of interest" description="Disordered" evidence="5">
    <location>
        <begin position="1047"/>
        <end position="1073"/>
    </location>
</feature>
<dbReference type="CDD" id="cd09358">
    <property type="entry name" value="LIM_Mical_like"/>
    <property type="match status" value="1"/>
</dbReference>
<feature type="region of interest" description="Disordered" evidence="5">
    <location>
        <begin position="1"/>
        <end position="81"/>
    </location>
</feature>
<feature type="region of interest" description="Disordered" evidence="5">
    <location>
        <begin position="1282"/>
        <end position="1302"/>
    </location>
</feature>
<evidence type="ECO:0000313" key="7">
    <source>
        <dbReference type="Ensembl" id="ENSGMOP00000035437.1"/>
    </source>
</evidence>
<feature type="region of interest" description="Disordered" evidence="5">
    <location>
        <begin position="277"/>
        <end position="345"/>
    </location>
</feature>
<feature type="compositionally biased region" description="Polar residues" evidence="5">
    <location>
        <begin position="1"/>
        <end position="12"/>
    </location>
</feature>
<protein>
    <recommendedName>
        <fullName evidence="6">LIM zinc-binding domain-containing protein</fullName>
    </recommendedName>
</protein>
<dbReference type="Pfam" id="PF00412">
    <property type="entry name" value="LIM"/>
    <property type="match status" value="1"/>
</dbReference>
<evidence type="ECO:0000256" key="1">
    <source>
        <dbReference type="ARBA" id="ARBA00022723"/>
    </source>
</evidence>
<feature type="compositionally biased region" description="Basic and acidic residues" evidence="5">
    <location>
        <begin position="14"/>
        <end position="26"/>
    </location>
</feature>
<evidence type="ECO:0000256" key="5">
    <source>
        <dbReference type="SAM" id="MobiDB-lite"/>
    </source>
</evidence>
<feature type="region of interest" description="Disordered" evidence="5">
    <location>
        <begin position="228"/>
        <end position="249"/>
    </location>
</feature>
<evidence type="ECO:0000313" key="8">
    <source>
        <dbReference type="Proteomes" id="UP000694546"/>
    </source>
</evidence>
<feature type="compositionally biased region" description="Basic and acidic residues" evidence="5">
    <location>
        <begin position="53"/>
        <end position="69"/>
    </location>
</feature>
<feature type="compositionally biased region" description="Basic and acidic residues" evidence="5">
    <location>
        <begin position="648"/>
        <end position="684"/>
    </location>
</feature>
<dbReference type="InterPro" id="IPR001781">
    <property type="entry name" value="Znf_LIM"/>
</dbReference>
<feature type="domain" description="LIM zinc-binding" evidence="6">
    <location>
        <begin position="122"/>
        <end position="182"/>
    </location>
</feature>
<dbReference type="SUPFAM" id="SSF57716">
    <property type="entry name" value="Glucocorticoid receptor-like (DNA-binding domain)"/>
    <property type="match status" value="2"/>
</dbReference>
<evidence type="ECO:0000256" key="3">
    <source>
        <dbReference type="ARBA" id="ARBA00023038"/>
    </source>
</evidence>
<evidence type="ECO:0000256" key="4">
    <source>
        <dbReference type="PROSITE-ProRule" id="PRU00125"/>
    </source>
</evidence>
<dbReference type="GeneTree" id="ENSGT00940000158377"/>
<evidence type="ECO:0000256" key="2">
    <source>
        <dbReference type="ARBA" id="ARBA00022833"/>
    </source>
</evidence>